<accession>A0A2K1JJC1</accession>
<dbReference type="EnsemblPlants" id="Pp3c14_21400V3.1">
    <property type="protein sequence ID" value="Pp3c14_21400V3.1"/>
    <property type="gene ID" value="Pp3c14_21400"/>
</dbReference>
<sequence length="396" mass="44260">MAVTVSKFSARTLTQLESLMNGMKIVGEDESQKVEAELNTSSGEWEKKEKKSKHEDAVEDDDSASDVATTTCGEKDMKAMSKEVVATDETGSSNADFENSSSDFEQKKHVCELSVMLTEEQKWPERDMFEEVISEDFEKIISVARSEAHVHGIHSEDPKIHGFLHESYQIKNKDVEAIRVPRASRTNTKYGLAFVRLKLKICRLLVSYPSPLGFGRHCKLGTSSFATKLILNLVRVHKEDLHKTIAFNNSEQGVEAIKIPRGYQTSIRYSHVFIHFRTKINHSYVTHPRPLGVDLNVGRHRKSGTFYAASKPGACPVHRHGNASANRRNPSLFKKSLLPGEGTRAAKVLVGRPGKGGLGRHDPRHIAQLGVITRRDLVLQGPSNWVRQQATAVQSW</sequence>
<feature type="region of interest" description="Disordered" evidence="1">
    <location>
        <begin position="28"/>
        <end position="75"/>
    </location>
</feature>
<evidence type="ECO:0000313" key="3">
    <source>
        <dbReference type="EnsemblPlants" id="Pp3c14_21400V3.1"/>
    </source>
</evidence>
<proteinExistence type="predicted"/>
<evidence type="ECO:0000313" key="2">
    <source>
        <dbReference type="EMBL" id="PNR41426.1"/>
    </source>
</evidence>
<dbReference type="EMBL" id="ABEU02000014">
    <property type="protein sequence ID" value="PNR41426.1"/>
    <property type="molecule type" value="Genomic_DNA"/>
</dbReference>
<dbReference type="OrthoDB" id="442677at2759"/>
<reference evidence="3" key="3">
    <citation type="submission" date="2020-12" db="UniProtKB">
        <authorList>
            <consortium name="EnsemblPlants"/>
        </authorList>
    </citation>
    <scope>IDENTIFICATION</scope>
</reference>
<dbReference type="RefSeq" id="XP_073395065.1">
    <property type="nucleotide sequence ID" value="XM_073538964.1"/>
</dbReference>
<dbReference type="PaxDb" id="3218-PP1S34_292V6.1"/>
<name>A0A2K1JJC1_PHYPA</name>
<reference evidence="2 4" key="1">
    <citation type="journal article" date="2008" name="Science">
        <title>The Physcomitrella genome reveals evolutionary insights into the conquest of land by plants.</title>
        <authorList>
            <person name="Rensing S."/>
            <person name="Lang D."/>
            <person name="Zimmer A."/>
            <person name="Terry A."/>
            <person name="Salamov A."/>
            <person name="Shapiro H."/>
            <person name="Nishiyama T."/>
            <person name="Perroud P.-F."/>
            <person name="Lindquist E."/>
            <person name="Kamisugi Y."/>
            <person name="Tanahashi T."/>
            <person name="Sakakibara K."/>
            <person name="Fujita T."/>
            <person name="Oishi K."/>
            <person name="Shin-I T."/>
            <person name="Kuroki Y."/>
            <person name="Toyoda A."/>
            <person name="Suzuki Y."/>
            <person name="Hashimoto A."/>
            <person name="Yamaguchi K."/>
            <person name="Sugano A."/>
            <person name="Kohara Y."/>
            <person name="Fujiyama A."/>
            <person name="Anterola A."/>
            <person name="Aoki S."/>
            <person name="Ashton N."/>
            <person name="Barbazuk W.B."/>
            <person name="Barker E."/>
            <person name="Bennetzen J."/>
            <person name="Bezanilla M."/>
            <person name="Blankenship R."/>
            <person name="Cho S.H."/>
            <person name="Dutcher S."/>
            <person name="Estelle M."/>
            <person name="Fawcett J.A."/>
            <person name="Gundlach H."/>
            <person name="Hanada K."/>
            <person name="Heyl A."/>
            <person name="Hicks K.A."/>
            <person name="Hugh J."/>
            <person name="Lohr M."/>
            <person name="Mayer K."/>
            <person name="Melkozernov A."/>
            <person name="Murata T."/>
            <person name="Nelson D."/>
            <person name="Pils B."/>
            <person name="Prigge M."/>
            <person name="Reiss B."/>
            <person name="Renner T."/>
            <person name="Rombauts S."/>
            <person name="Rushton P."/>
            <person name="Sanderfoot A."/>
            <person name="Schween G."/>
            <person name="Shiu S.-H."/>
            <person name="Stueber K."/>
            <person name="Theodoulou F.L."/>
            <person name="Tu H."/>
            <person name="Van de Peer Y."/>
            <person name="Verrier P.J."/>
            <person name="Waters E."/>
            <person name="Wood A."/>
            <person name="Yang L."/>
            <person name="Cove D."/>
            <person name="Cuming A."/>
            <person name="Hasebe M."/>
            <person name="Lucas S."/>
            <person name="Mishler D.B."/>
            <person name="Reski R."/>
            <person name="Grigoriev I."/>
            <person name="Quatrano R.S."/>
            <person name="Boore J.L."/>
        </authorList>
    </citation>
    <scope>NUCLEOTIDE SEQUENCE [LARGE SCALE GENOMIC DNA]</scope>
    <source>
        <strain evidence="3 4">cv. Gransden 2004</strain>
    </source>
</reference>
<dbReference type="Gramene" id="Pp3c14_21400V3.1">
    <property type="protein sequence ID" value="Pp3c14_21400V3.1"/>
    <property type="gene ID" value="Pp3c14_21400"/>
</dbReference>
<evidence type="ECO:0000313" key="4">
    <source>
        <dbReference type="Proteomes" id="UP000006727"/>
    </source>
</evidence>
<gene>
    <name evidence="3" type="primary">LOC112291169</name>
    <name evidence="2" type="ORF">PHYPA_018829</name>
</gene>
<dbReference type="AlphaFoldDB" id="A0A2K1JJC1"/>
<organism evidence="2">
    <name type="scientific">Physcomitrium patens</name>
    <name type="common">Spreading-leaved earth moss</name>
    <name type="synonym">Physcomitrella patens</name>
    <dbReference type="NCBI Taxonomy" id="3218"/>
    <lineage>
        <taxon>Eukaryota</taxon>
        <taxon>Viridiplantae</taxon>
        <taxon>Streptophyta</taxon>
        <taxon>Embryophyta</taxon>
        <taxon>Bryophyta</taxon>
        <taxon>Bryophytina</taxon>
        <taxon>Bryopsida</taxon>
        <taxon>Funariidae</taxon>
        <taxon>Funariales</taxon>
        <taxon>Funariaceae</taxon>
        <taxon>Physcomitrium</taxon>
    </lineage>
</organism>
<keyword evidence="4" id="KW-1185">Reference proteome</keyword>
<feature type="compositionally biased region" description="Basic and acidic residues" evidence="1">
    <location>
        <begin position="44"/>
        <end position="56"/>
    </location>
</feature>
<dbReference type="Proteomes" id="UP000006727">
    <property type="component" value="Chromosome 14"/>
</dbReference>
<dbReference type="EnsemblPlants" id="Pp3c14_21400V3.2">
    <property type="protein sequence ID" value="Pp3c14_21400V3.2"/>
    <property type="gene ID" value="Pp3c14_21400"/>
</dbReference>
<evidence type="ECO:0000256" key="1">
    <source>
        <dbReference type="SAM" id="MobiDB-lite"/>
    </source>
</evidence>
<dbReference type="GeneID" id="112291169"/>
<dbReference type="Gramene" id="Pp3c14_21400V3.2">
    <property type="protein sequence ID" value="Pp3c14_21400V3.2"/>
    <property type="gene ID" value="Pp3c14_21400"/>
</dbReference>
<reference evidence="2 4" key="2">
    <citation type="journal article" date="2018" name="Plant J.">
        <title>The Physcomitrella patens chromosome-scale assembly reveals moss genome structure and evolution.</title>
        <authorList>
            <person name="Lang D."/>
            <person name="Ullrich K.K."/>
            <person name="Murat F."/>
            <person name="Fuchs J."/>
            <person name="Jenkins J."/>
            <person name="Haas F.B."/>
            <person name="Piednoel M."/>
            <person name="Gundlach H."/>
            <person name="Van Bel M."/>
            <person name="Meyberg R."/>
            <person name="Vives C."/>
            <person name="Morata J."/>
            <person name="Symeonidi A."/>
            <person name="Hiss M."/>
            <person name="Muchero W."/>
            <person name="Kamisugi Y."/>
            <person name="Saleh O."/>
            <person name="Blanc G."/>
            <person name="Decker E.L."/>
            <person name="van Gessel N."/>
            <person name="Grimwood J."/>
            <person name="Hayes R.D."/>
            <person name="Graham S.W."/>
            <person name="Gunter L.E."/>
            <person name="McDaniel S.F."/>
            <person name="Hoernstein S.N.W."/>
            <person name="Larsson A."/>
            <person name="Li F.W."/>
            <person name="Perroud P.F."/>
            <person name="Phillips J."/>
            <person name="Ranjan P."/>
            <person name="Rokshar D.S."/>
            <person name="Rothfels C.J."/>
            <person name="Schneider L."/>
            <person name="Shu S."/>
            <person name="Stevenson D.W."/>
            <person name="Thummler F."/>
            <person name="Tillich M."/>
            <person name="Villarreal Aguilar J.C."/>
            <person name="Widiez T."/>
            <person name="Wong G.K."/>
            <person name="Wymore A."/>
            <person name="Zhang Y."/>
            <person name="Zimmer A.D."/>
            <person name="Quatrano R.S."/>
            <person name="Mayer K.F.X."/>
            <person name="Goodstein D."/>
            <person name="Casacuberta J.M."/>
            <person name="Vandepoele K."/>
            <person name="Reski R."/>
            <person name="Cuming A.C."/>
            <person name="Tuskan G.A."/>
            <person name="Maumus F."/>
            <person name="Salse J."/>
            <person name="Schmutz J."/>
            <person name="Rensing S.A."/>
        </authorList>
    </citation>
    <scope>NUCLEOTIDE SEQUENCE [LARGE SCALE GENOMIC DNA]</scope>
    <source>
        <strain evidence="3 4">cv. Gransden 2004</strain>
    </source>
</reference>
<protein>
    <submittedName>
        <fullName evidence="2 3">Uncharacterized protein</fullName>
    </submittedName>
</protein>